<gene>
    <name evidence="2" type="ORF">SARC_13999</name>
</gene>
<evidence type="ECO:0000313" key="3">
    <source>
        <dbReference type="Proteomes" id="UP000054560"/>
    </source>
</evidence>
<feature type="coiled-coil region" evidence="1">
    <location>
        <begin position="4"/>
        <end position="52"/>
    </location>
</feature>
<feature type="non-terminal residue" evidence="2">
    <location>
        <position position="57"/>
    </location>
</feature>
<dbReference type="Proteomes" id="UP000054560">
    <property type="component" value="Unassembled WGS sequence"/>
</dbReference>
<dbReference type="AlphaFoldDB" id="A0A0L0F9P0"/>
<organism evidence="2 3">
    <name type="scientific">Sphaeroforma arctica JP610</name>
    <dbReference type="NCBI Taxonomy" id="667725"/>
    <lineage>
        <taxon>Eukaryota</taxon>
        <taxon>Ichthyosporea</taxon>
        <taxon>Ichthyophonida</taxon>
        <taxon>Sphaeroforma</taxon>
    </lineage>
</organism>
<sequence>MNFLNKLSQQKAAVLQAVEKIRREGTDLFEENQTMLKNYKEYKSQLRALVNQERDIH</sequence>
<protein>
    <submittedName>
        <fullName evidence="2">Uncharacterized protein</fullName>
    </submittedName>
</protein>
<dbReference type="GeneID" id="25914503"/>
<evidence type="ECO:0000256" key="1">
    <source>
        <dbReference type="SAM" id="Coils"/>
    </source>
</evidence>
<dbReference type="EMBL" id="KQ245609">
    <property type="protein sequence ID" value="KNC73442.1"/>
    <property type="molecule type" value="Genomic_DNA"/>
</dbReference>
<keyword evidence="3" id="KW-1185">Reference proteome</keyword>
<name>A0A0L0F9P0_9EUKA</name>
<keyword evidence="1" id="KW-0175">Coiled coil</keyword>
<reference evidence="2 3" key="1">
    <citation type="submission" date="2011-02" db="EMBL/GenBank/DDBJ databases">
        <title>The Genome Sequence of Sphaeroforma arctica JP610.</title>
        <authorList>
            <consortium name="The Broad Institute Genome Sequencing Platform"/>
            <person name="Russ C."/>
            <person name="Cuomo C."/>
            <person name="Young S.K."/>
            <person name="Zeng Q."/>
            <person name="Gargeya S."/>
            <person name="Alvarado L."/>
            <person name="Berlin A."/>
            <person name="Chapman S.B."/>
            <person name="Chen Z."/>
            <person name="Freedman E."/>
            <person name="Gellesch M."/>
            <person name="Goldberg J."/>
            <person name="Griggs A."/>
            <person name="Gujja S."/>
            <person name="Heilman E."/>
            <person name="Heiman D."/>
            <person name="Howarth C."/>
            <person name="Mehta T."/>
            <person name="Neiman D."/>
            <person name="Pearson M."/>
            <person name="Roberts A."/>
            <person name="Saif S."/>
            <person name="Shea T."/>
            <person name="Shenoy N."/>
            <person name="Sisk P."/>
            <person name="Stolte C."/>
            <person name="Sykes S."/>
            <person name="White J."/>
            <person name="Yandava C."/>
            <person name="Burger G."/>
            <person name="Gray M.W."/>
            <person name="Holland P.W.H."/>
            <person name="King N."/>
            <person name="Lang F.B.F."/>
            <person name="Roger A.J."/>
            <person name="Ruiz-Trillo I."/>
            <person name="Haas B."/>
            <person name="Nusbaum C."/>
            <person name="Birren B."/>
        </authorList>
    </citation>
    <scope>NUCLEOTIDE SEQUENCE [LARGE SCALE GENOMIC DNA]</scope>
    <source>
        <strain evidence="2 3">JP610</strain>
    </source>
</reference>
<evidence type="ECO:0000313" key="2">
    <source>
        <dbReference type="EMBL" id="KNC73442.1"/>
    </source>
</evidence>
<dbReference type="RefSeq" id="XP_014147344.1">
    <property type="nucleotide sequence ID" value="XM_014291869.1"/>
</dbReference>
<accession>A0A0L0F9P0</accession>
<proteinExistence type="predicted"/>